<dbReference type="Gene3D" id="1.50.10.100">
    <property type="entry name" value="Chondroitin AC/alginate lyase"/>
    <property type="match status" value="1"/>
</dbReference>
<dbReference type="InterPro" id="IPR008929">
    <property type="entry name" value="Chondroitin_lyas"/>
</dbReference>
<keyword evidence="2" id="KW-1185">Reference proteome</keyword>
<dbReference type="SUPFAM" id="SSF48239">
    <property type="entry name" value="Terpenoid cyclases/Protein prenyltransferases"/>
    <property type="match status" value="1"/>
</dbReference>
<name>A0ABY5APE6_9CYAN</name>
<dbReference type="RefSeq" id="WP_252662181.1">
    <property type="nucleotide sequence ID" value="NZ_CP098611.1"/>
</dbReference>
<evidence type="ECO:0000313" key="1">
    <source>
        <dbReference type="EMBL" id="USR90236.1"/>
    </source>
</evidence>
<dbReference type="InterPro" id="IPR008930">
    <property type="entry name" value="Terpenoid_cyclase/PrenylTrfase"/>
</dbReference>
<dbReference type="Proteomes" id="UP001056708">
    <property type="component" value="Chromosome"/>
</dbReference>
<evidence type="ECO:0000313" key="2">
    <source>
        <dbReference type="Proteomes" id="UP001056708"/>
    </source>
</evidence>
<accession>A0ABY5APE6</accession>
<gene>
    <name evidence="1" type="ORF">NEA10_15490</name>
</gene>
<organism evidence="1 2">
    <name type="scientific">Phormidium yuhuli AB48</name>
    <dbReference type="NCBI Taxonomy" id="2940671"/>
    <lineage>
        <taxon>Bacteria</taxon>
        <taxon>Bacillati</taxon>
        <taxon>Cyanobacteriota</taxon>
        <taxon>Cyanophyceae</taxon>
        <taxon>Oscillatoriophycideae</taxon>
        <taxon>Oscillatoriales</taxon>
        <taxon>Oscillatoriaceae</taxon>
        <taxon>Phormidium</taxon>
        <taxon>Phormidium yuhuli</taxon>
    </lineage>
</organism>
<proteinExistence type="predicted"/>
<sequence length="556" mass="63610">MREHFAQQALAQLPKILTQLDRNPHSPTYGCFDRNFWHYKIIDFPSGMSQEFVYPLALAYSLDIPDNPYYQKPILREWGEAALIYMLTSAHRDGSCDDYFPFERAGGATAFSLLAGLESYKLLQLDNYKVLKFFEKRADWLSHHNESGQLTNHQALIVLCLELASGLLQQPSKWARAKSRRLERVLDWQSEEGWFKEYEGCDPGYHTLTIWCLARLQQVRSQPDERLREALTRAVQLAGQFVHPDGTFAGEYGSRNTYNFFPHGFELVGQWMPSALSINDRFLQGLANGLGPCYADDHIVGHHTWNYLLAWRDFVGDRPPLPPRRVGRTYLEEAQILIDRRTSLPPLPEGSDPDALPIDAKKPQEATVELYIALNKGGTFKLFRDGQLVASDTQISLTVKSGRKLKNAVGHLVGDYDTDIEVHEMTVMGNLGWAKQQQMTPFKLIVLRVVMLSFGRFFPNLIRRILQGMLITGKKPAPYQLKRQFSWENGQWVVTDEITGSSWRDVVSAGIGWDQTSIYVVMSRTFSLNQLRSWIDLTAAIEQLPDRAPLRLERKL</sequence>
<dbReference type="EMBL" id="CP098611">
    <property type="protein sequence ID" value="USR90236.1"/>
    <property type="molecule type" value="Genomic_DNA"/>
</dbReference>
<protein>
    <submittedName>
        <fullName evidence="1">Uncharacterized protein</fullName>
    </submittedName>
</protein>
<reference evidence="1" key="1">
    <citation type="submission" date="2022-06" db="EMBL/GenBank/DDBJ databases">
        <title>Genome sequence of Phormidium yuhuli AB48 isolated from an industrial photobioreactor environment.</title>
        <authorList>
            <person name="Qiu Y."/>
            <person name="Noonan A.J.C."/>
            <person name="Dofher K."/>
            <person name="Koch M."/>
            <person name="Kieft B."/>
            <person name="Lin X."/>
            <person name="Ziels R.M."/>
            <person name="Hallam S.J."/>
        </authorList>
    </citation>
    <scope>NUCLEOTIDE SEQUENCE</scope>
    <source>
        <strain evidence="1">AB48</strain>
    </source>
</reference>